<feature type="domain" description="Cytochrome c" evidence="8">
    <location>
        <begin position="26"/>
        <end position="108"/>
    </location>
</feature>
<evidence type="ECO:0000256" key="4">
    <source>
        <dbReference type="ARBA" id="ARBA00022982"/>
    </source>
</evidence>
<dbReference type="GO" id="GO:0009055">
    <property type="term" value="F:electron transfer activity"/>
    <property type="evidence" value="ECO:0007669"/>
    <property type="project" value="InterPro"/>
</dbReference>
<evidence type="ECO:0000313" key="10">
    <source>
        <dbReference type="Proteomes" id="UP000593892"/>
    </source>
</evidence>
<gene>
    <name evidence="9" type="ORF">IRI77_20920</name>
</gene>
<keyword evidence="2 6" id="KW-0349">Heme</keyword>
<evidence type="ECO:0000256" key="3">
    <source>
        <dbReference type="ARBA" id="ARBA00022723"/>
    </source>
</evidence>
<dbReference type="InterPro" id="IPR051811">
    <property type="entry name" value="Cytochrome_c550/c551-like"/>
</dbReference>
<keyword evidence="3 6" id="KW-0479">Metal-binding</keyword>
<protein>
    <submittedName>
        <fullName evidence="9">Cytochrome c</fullName>
    </submittedName>
</protein>
<keyword evidence="1" id="KW-0813">Transport</keyword>
<feature type="chain" id="PRO_5032354795" evidence="7">
    <location>
        <begin position="23"/>
        <end position="108"/>
    </location>
</feature>
<reference evidence="9 10" key="1">
    <citation type="submission" date="2020-10" db="EMBL/GenBank/DDBJ databases">
        <title>Complete genome sequence of Paludibaculum fermentans P105T, a facultatively anaerobic acidobacterium capable of dissimilatory Fe(III) reduction.</title>
        <authorList>
            <person name="Dedysh S.N."/>
            <person name="Beletsky A.V."/>
            <person name="Kulichevskaya I.S."/>
            <person name="Mardanov A.V."/>
            <person name="Ravin N.V."/>
        </authorList>
    </citation>
    <scope>NUCLEOTIDE SEQUENCE [LARGE SCALE GENOMIC DNA]</scope>
    <source>
        <strain evidence="9 10">P105</strain>
    </source>
</reference>
<evidence type="ECO:0000313" key="9">
    <source>
        <dbReference type="EMBL" id="QOY85296.1"/>
    </source>
</evidence>
<dbReference type="Pfam" id="PF13442">
    <property type="entry name" value="Cytochrome_CBB3"/>
    <property type="match status" value="1"/>
</dbReference>
<evidence type="ECO:0000256" key="5">
    <source>
        <dbReference type="ARBA" id="ARBA00023004"/>
    </source>
</evidence>
<evidence type="ECO:0000259" key="8">
    <source>
        <dbReference type="PROSITE" id="PS51007"/>
    </source>
</evidence>
<keyword evidence="5 6" id="KW-0408">Iron</keyword>
<evidence type="ECO:0000256" key="2">
    <source>
        <dbReference type="ARBA" id="ARBA00022617"/>
    </source>
</evidence>
<keyword evidence="4" id="KW-0249">Electron transport</keyword>
<dbReference type="GO" id="GO:0046872">
    <property type="term" value="F:metal ion binding"/>
    <property type="evidence" value="ECO:0007669"/>
    <property type="project" value="UniProtKB-KW"/>
</dbReference>
<sequence length="108" mass="11431">MLKRVLATAAITLNLVSGLALAQKKGDADKGKEVFEQCGVCHNATTDEKKMGPSLKGLYKKPKLANGQKPTDAAILGIINKGKGAMPAFDEVLSADEKADLMAYLKTI</sequence>
<dbReference type="KEGG" id="pfer:IRI77_20920"/>
<keyword evidence="7" id="KW-0732">Signal</keyword>
<dbReference type="InterPro" id="IPR036909">
    <property type="entry name" value="Cyt_c-like_dom_sf"/>
</dbReference>
<dbReference type="InterPro" id="IPR009056">
    <property type="entry name" value="Cyt_c-like_dom"/>
</dbReference>
<evidence type="ECO:0000256" key="7">
    <source>
        <dbReference type="SAM" id="SignalP"/>
    </source>
</evidence>
<dbReference type="GO" id="GO:0020037">
    <property type="term" value="F:heme binding"/>
    <property type="evidence" value="ECO:0007669"/>
    <property type="project" value="InterPro"/>
</dbReference>
<evidence type="ECO:0000256" key="1">
    <source>
        <dbReference type="ARBA" id="ARBA00022448"/>
    </source>
</evidence>
<dbReference type="PANTHER" id="PTHR37823">
    <property type="entry name" value="CYTOCHROME C-553-LIKE"/>
    <property type="match status" value="1"/>
</dbReference>
<dbReference type="AlphaFoldDB" id="A0A7S7SIB8"/>
<proteinExistence type="predicted"/>
<dbReference type="SUPFAM" id="SSF46626">
    <property type="entry name" value="Cytochrome c"/>
    <property type="match status" value="1"/>
</dbReference>
<name>A0A7S7SIB8_PALFE</name>
<dbReference type="Proteomes" id="UP000593892">
    <property type="component" value="Chromosome"/>
</dbReference>
<dbReference type="EMBL" id="CP063849">
    <property type="protein sequence ID" value="QOY85296.1"/>
    <property type="molecule type" value="Genomic_DNA"/>
</dbReference>
<evidence type="ECO:0000256" key="6">
    <source>
        <dbReference type="PROSITE-ProRule" id="PRU00433"/>
    </source>
</evidence>
<keyword evidence="10" id="KW-1185">Reference proteome</keyword>
<dbReference type="PANTHER" id="PTHR37823:SF1">
    <property type="entry name" value="CYTOCHROME C-553-LIKE"/>
    <property type="match status" value="1"/>
</dbReference>
<feature type="signal peptide" evidence="7">
    <location>
        <begin position="1"/>
        <end position="22"/>
    </location>
</feature>
<dbReference type="Gene3D" id="1.10.760.10">
    <property type="entry name" value="Cytochrome c-like domain"/>
    <property type="match status" value="1"/>
</dbReference>
<accession>A0A7S7SIB8</accession>
<dbReference type="PROSITE" id="PS51007">
    <property type="entry name" value="CYTC"/>
    <property type="match status" value="1"/>
</dbReference>
<dbReference type="RefSeq" id="WP_194446966.1">
    <property type="nucleotide sequence ID" value="NZ_CP063849.1"/>
</dbReference>
<organism evidence="9 10">
    <name type="scientific">Paludibaculum fermentans</name>
    <dbReference type="NCBI Taxonomy" id="1473598"/>
    <lineage>
        <taxon>Bacteria</taxon>
        <taxon>Pseudomonadati</taxon>
        <taxon>Acidobacteriota</taxon>
        <taxon>Terriglobia</taxon>
        <taxon>Bryobacterales</taxon>
        <taxon>Bryobacteraceae</taxon>
        <taxon>Paludibaculum</taxon>
    </lineage>
</organism>